<dbReference type="RefSeq" id="WP_261606006.1">
    <property type="nucleotide sequence ID" value="NZ_JAODOR010000004.1"/>
</dbReference>
<keyword evidence="1" id="KW-0472">Membrane</keyword>
<reference evidence="2 3" key="1">
    <citation type="journal article" date="2024" name="Int. J. Syst. Evol. Microbiol.">
        <title>Microbacterium memoriense sp. nov., a member of the Actinomycetota from marine beach sediment of the north coast of Portugal.</title>
        <authorList>
            <person name="Santos J.D.N.D."/>
            <person name="Klimek D."/>
            <person name="Calusinska M."/>
            <person name="Lobo-da-Cunha A."/>
            <person name="Catita J."/>
            <person name="Goncalves H."/>
            <person name="Gonzalez I."/>
            <person name="Lage O.M."/>
        </authorList>
    </citation>
    <scope>NUCLEOTIDE SEQUENCE [LARGE SCALE GENOMIC DNA]</scope>
    <source>
        <strain evidence="2 3">PMIC_1C1B</strain>
    </source>
</reference>
<dbReference type="EMBL" id="JAODOR010000004">
    <property type="protein sequence ID" value="MCT9001466.1"/>
    <property type="molecule type" value="Genomic_DNA"/>
</dbReference>
<name>A0ABT2PA63_9MICO</name>
<evidence type="ECO:0000256" key="1">
    <source>
        <dbReference type="SAM" id="Phobius"/>
    </source>
</evidence>
<proteinExistence type="predicted"/>
<keyword evidence="1" id="KW-0812">Transmembrane</keyword>
<dbReference type="Proteomes" id="UP001300496">
    <property type="component" value="Unassembled WGS sequence"/>
</dbReference>
<sequence length="154" mass="15900">MHRENPSIDDSGQDGSAALEFILVGLILLVPIVYLIVALGAIQGHALGVEAGARQLARTIATSDDAATADARAERVIAAIAQEYGIDRDTVRIDITCARGASMCPEAGATLLVTLSASVALPLVPAVLGLESLARVPVEATGAQKVSRYWEGAP</sequence>
<comment type="caution">
    <text evidence="2">The sequence shown here is derived from an EMBL/GenBank/DDBJ whole genome shotgun (WGS) entry which is preliminary data.</text>
</comment>
<evidence type="ECO:0000313" key="2">
    <source>
        <dbReference type="EMBL" id="MCT9001466.1"/>
    </source>
</evidence>
<gene>
    <name evidence="2" type="ORF">N4R40_03665</name>
</gene>
<organism evidence="2 3">
    <name type="scientific">Microbacterium memoriense</name>
    <dbReference type="NCBI Taxonomy" id="2978350"/>
    <lineage>
        <taxon>Bacteria</taxon>
        <taxon>Bacillati</taxon>
        <taxon>Actinomycetota</taxon>
        <taxon>Actinomycetes</taxon>
        <taxon>Micrococcales</taxon>
        <taxon>Microbacteriaceae</taxon>
        <taxon>Microbacterium</taxon>
    </lineage>
</organism>
<accession>A0ABT2PA63</accession>
<keyword evidence="1" id="KW-1133">Transmembrane helix</keyword>
<keyword evidence="3" id="KW-1185">Reference proteome</keyword>
<feature type="transmembrane region" description="Helical" evidence="1">
    <location>
        <begin position="21"/>
        <end position="42"/>
    </location>
</feature>
<evidence type="ECO:0000313" key="3">
    <source>
        <dbReference type="Proteomes" id="UP001300496"/>
    </source>
</evidence>
<protein>
    <submittedName>
        <fullName evidence="2">TadE family protein</fullName>
    </submittedName>
</protein>